<evidence type="ECO:0008006" key="6">
    <source>
        <dbReference type="Google" id="ProtNLM"/>
    </source>
</evidence>
<dbReference type="PANTHER" id="PTHR43180:SF66">
    <property type="entry name" value="SHORT-CHAIN DEHYDROGENASE_REDUCTASE FAMILY PROTEIN"/>
    <property type="match status" value="1"/>
</dbReference>
<dbReference type="InterPro" id="IPR002347">
    <property type="entry name" value="SDR_fam"/>
</dbReference>
<keyword evidence="5" id="KW-1185">Reference proteome</keyword>
<comment type="similarity">
    <text evidence="1">Belongs to the short-chain dehydrogenases/reductases (SDR) family.</text>
</comment>
<organism evidence="4 5">
    <name type="scientific">Fonsecaea monophora</name>
    <dbReference type="NCBI Taxonomy" id="254056"/>
    <lineage>
        <taxon>Eukaryota</taxon>
        <taxon>Fungi</taxon>
        <taxon>Dikarya</taxon>
        <taxon>Ascomycota</taxon>
        <taxon>Pezizomycotina</taxon>
        <taxon>Eurotiomycetes</taxon>
        <taxon>Chaetothyriomycetidae</taxon>
        <taxon>Chaetothyriales</taxon>
        <taxon>Herpotrichiellaceae</taxon>
        <taxon>Fonsecaea</taxon>
    </lineage>
</organism>
<evidence type="ECO:0000313" key="4">
    <source>
        <dbReference type="EMBL" id="OAG40230.1"/>
    </source>
</evidence>
<evidence type="ECO:0000256" key="1">
    <source>
        <dbReference type="ARBA" id="ARBA00006484"/>
    </source>
</evidence>
<evidence type="ECO:0000256" key="3">
    <source>
        <dbReference type="ARBA" id="ARBA00023002"/>
    </source>
</evidence>
<dbReference type="Proteomes" id="UP000077002">
    <property type="component" value="Unassembled WGS sequence"/>
</dbReference>
<dbReference type="CDD" id="cd05233">
    <property type="entry name" value="SDR_c"/>
    <property type="match status" value="1"/>
</dbReference>
<reference evidence="4 5" key="1">
    <citation type="submission" date="2016-03" db="EMBL/GenBank/DDBJ databases">
        <title>Draft genome sequence of the Fonsecaea monophora CBS 269.37.</title>
        <authorList>
            <person name="Bombassaro A."/>
            <person name="Vinicius W.A."/>
            <person name="De Hoog S."/>
            <person name="Sun J."/>
            <person name="Souza E.M."/>
            <person name="Raittz R.T."/>
            <person name="Costa F."/>
            <person name="Leao A.C."/>
            <person name="Tadra-Sfeir M.Z."/>
            <person name="Baura V."/>
            <person name="Balsanelli E."/>
            <person name="Pedrosa F.O."/>
            <person name="Moreno L.F."/>
            <person name="Steffens M.B."/>
            <person name="Xi L."/>
            <person name="Bocca A.L."/>
            <person name="Felipe M.S."/>
            <person name="Teixeira M."/>
            <person name="Telles Filho F.Q."/>
            <person name="Azevedo C.M."/>
            <person name="Gomes R."/>
            <person name="Vicente V.A."/>
        </authorList>
    </citation>
    <scope>NUCLEOTIDE SEQUENCE [LARGE SCALE GENOMIC DNA]</scope>
    <source>
        <strain evidence="4 5">CBS 269.37</strain>
    </source>
</reference>
<protein>
    <recommendedName>
        <fullName evidence="6">3-oxoacyl-[acyl-carrier protein] reductase</fullName>
    </recommendedName>
</protein>
<dbReference type="PANTHER" id="PTHR43180">
    <property type="entry name" value="3-OXOACYL-(ACYL-CARRIER-PROTEIN) REDUCTASE (AFU_ORTHOLOGUE AFUA_6G11210)"/>
    <property type="match status" value="1"/>
</dbReference>
<dbReference type="OrthoDB" id="4131217at2759"/>
<dbReference type="EMBL" id="LVKK01000035">
    <property type="protein sequence ID" value="OAG40230.1"/>
    <property type="molecule type" value="Genomic_DNA"/>
</dbReference>
<dbReference type="Pfam" id="PF13561">
    <property type="entry name" value="adh_short_C2"/>
    <property type="match status" value="1"/>
</dbReference>
<dbReference type="GeneID" id="34600679"/>
<dbReference type="PRINTS" id="PR00081">
    <property type="entry name" value="GDHRDH"/>
</dbReference>
<gene>
    <name evidence="4" type="ORF">AYO21_05513</name>
</gene>
<keyword evidence="3" id="KW-0560">Oxidoreductase</keyword>
<dbReference type="InterPro" id="IPR020904">
    <property type="entry name" value="Sc_DH/Rdtase_CS"/>
</dbReference>
<proteinExistence type="inferred from homology"/>
<evidence type="ECO:0000313" key="5">
    <source>
        <dbReference type="Proteomes" id="UP000077002"/>
    </source>
</evidence>
<dbReference type="GO" id="GO:0016491">
    <property type="term" value="F:oxidoreductase activity"/>
    <property type="evidence" value="ECO:0007669"/>
    <property type="project" value="UniProtKB-KW"/>
</dbReference>
<dbReference type="InterPro" id="IPR036291">
    <property type="entry name" value="NAD(P)-bd_dom_sf"/>
</dbReference>
<evidence type="ECO:0000256" key="2">
    <source>
        <dbReference type="ARBA" id="ARBA00022857"/>
    </source>
</evidence>
<dbReference type="Gene3D" id="3.40.50.720">
    <property type="entry name" value="NAD(P)-binding Rossmann-like Domain"/>
    <property type="match status" value="1"/>
</dbReference>
<accession>A0A177F9D8</accession>
<dbReference type="RefSeq" id="XP_022512182.1">
    <property type="nucleotide sequence ID" value="XM_022655482.1"/>
</dbReference>
<sequence>MSTVTTPKRRLEQLSGQIAQPPIIDEGTYKGMPRVARRAGDSVGHPPGWERHAIDLTKEEYARRTQGKVVIITGCNSPLGMGRATAHQFARNGARAVYICDYMDDYLNLHVEEMNELYPKVAVHARKFDAGDEAGVKAVVADALETYGRLDVFFANAANSGTWKEVWDIEVEEFERTIRTNLTSVFLAIKHAGPAMQVTSKDKPYSSGSIIATSSTAGLRSNGGSTDYSAAKSAVVNLVQTACFQYAGRNIRCNAIAPGMTHSGMTEPVFYGPARERGTLHKVGQLCPLRRGAVADEIARVALFLGSDEASYVNGQVWAVDGGLSSGLPYKLGSMA</sequence>
<dbReference type="SUPFAM" id="SSF51735">
    <property type="entry name" value="NAD(P)-binding Rossmann-fold domains"/>
    <property type="match status" value="1"/>
</dbReference>
<dbReference type="PROSITE" id="PS00061">
    <property type="entry name" value="ADH_SHORT"/>
    <property type="match status" value="1"/>
</dbReference>
<dbReference type="AlphaFoldDB" id="A0A177F9D8"/>
<dbReference type="FunFam" id="3.40.50.720:FF:000084">
    <property type="entry name" value="Short-chain dehydrogenase reductase"/>
    <property type="match status" value="1"/>
</dbReference>
<name>A0A177F9D8_9EURO</name>
<keyword evidence="2" id="KW-0521">NADP</keyword>
<comment type="caution">
    <text evidence="4">The sequence shown here is derived from an EMBL/GenBank/DDBJ whole genome shotgun (WGS) entry which is preliminary data.</text>
</comment>